<reference evidence="2" key="1">
    <citation type="submission" date="2014-12" db="EMBL/GenBank/DDBJ databases">
        <title>Insight into the proteome of Arion vulgaris.</title>
        <authorList>
            <person name="Aradska J."/>
            <person name="Bulat T."/>
            <person name="Smidak R."/>
            <person name="Sarate P."/>
            <person name="Gangsoo J."/>
            <person name="Sialana F."/>
            <person name="Bilban M."/>
            <person name="Lubec G."/>
        </authorList>
    </citation>
    <scope>NUCLEOTIDE SEQUENCE</scope>
    <source>
        <tissue evidence="2">Skin</tissue>
    </source>
</reference>
<name>A0A0B6Y283_9EUPU</name>
<feature type="region of interest" description="Disordered" evidence="1">
    <location>
        <begin position="1"/>
        <end position="70"/>
    </location>
</feature>
<proteinExistence type="predicted"/>
<gene>
    <name evidence="2" type="primary">ORF9296</name>
</gene>
<protein>
    <submittedName>
        <fullName evidence="2">Uncharacterized protein</fullName>
    </submittedName>
</protein>
<sequence>ESVLQHTPQKTKTRSSPSLIGFHHAAKEPQKAEKSSTEKRKKLKRRKSASRKHSTGRKKSQNRCAEQSKLTSDAFKQLQIYNSSFGNDSDSSKLSEPNKTPLRKAVSGASPPRHSKKQLSMILHSV</sequence>
<feature type="compositionally biased region" description="Polar residues" evidence="1">
    <location>
        <begin position="83"/>
        <end position="98"/>
    </location>
</feature>
<dbReference type="AlphaFoldDB" id="A0A0B6Y283"/>
<evidence type="ECO:0000313" key="2">
    <source>
        <dbReference type="EMBL" id="CEK49921.1"/>
    </source>
</evidence>
<organism evidence="2">
    <name type="scientific">Arion vulgaris</name>
    <dbReference type="NCBI Taxonomy" id="1028688"/>
    <lineage>
        <taxon>Eukaryota</taxon>
        <taxon>Metazoa</taxon>
        <taxon>Spiralia</taxon>
        <taxon>Lophotrochozoa</taxon>
        <taxon>Mollusca</taxon>
        <taxon>Gastropoda</taxon>
        <taxon>Heterobranchia</taxon>
        <taxon>Euthyneura</taxon>
        <taxon>Panpulmonata</taxon>
        <taxon>Eupulmonata</taxon>
        <taxon>Stylommatophora</taxon>
        <taxon>Helicina</taxon>
        <taxon>Arionoidea</taxon>
        <taxon>Arionidae</taxon>
        <taxon>Arion</taxon>
    </lineage>
</organism>
<dbReference type="EMBL" id="HACG01003056">
    <property type="protein sequence ID" value="CEK49921.1"/>
    <property type="molecule type" value="Transcribed_RNA"/>
</dbReference>
<evidence type="ECO:0000256" key="1">
    <source>
        <dbReference type="SAM" id="MobiDB-lite"/>
    </source>
</evidence>
<feature type="compositionally biased region" description="Basic and acidic residues" evidence="1">
    <location>
        <begin position="25"/>
        <end position="38"/>
    </location>
</feature>
<feature type="non-terminal residue" evidence="2">
    <location>
        <position position="1"/>
    </location>
</feature>
<feature type="non-terminal residue" evidence="2">
    <location>
        <position position="126"/>
    </location>
</feature>
<feature type="compositionally biased region" description="Basic residues" evidence="1">
    <location>
        <begin position="39"/>
        <end position="61"/>
    </location>
</feature>
<feature type="region of interest" description="Disordered" evidence="1">
    <location>
        <begin position="83"/>
        <end position="126"/>
    </location>
</feature>
<accession>A0A0B6Y283</accession>
<feature type="compositionally biased region" description="Polar residues" evidence="1">
    <location>
        <begin position="1"/>
        <end position="18"/>
    </location>
</feature>